<evidence type="ECO:0000313" key="1">
    <source>
        <dbReference type="EMBL" id="KAG0415102.1"/>
    </source>
</evidence>
<keyword evidence="2" id="KW-1185">Reference proteome</keyword>
<accession>A0AC60P6N0</accession>
<dbReference type="EMBL" id="JABSTQ010011111">
    <property type="protein sequence ID" value="KAG0415102.1"/>
    <property type="molecule type" value="Genomic_DNA"/>
</dbReference>
<comment type="caution">
    <text evidence="1">The sequence shown here is derived from an EMBL/GenBank/DDBJ whole genome shotgun (WGS) entry which is preliminary data.</text>
</comment>
<gene>
    <name evidence="1" type="ORF">HPB47_007741</name>
</gene>
<proteinExistence type="predicted"/>
<dbReference type="Proteomes" id="UP000805193">
    <property type="component" value="Unassembled WGS sequence"/>
</dbReference>
<reference evidence="1 2" key="1">
    <citation type="journal article" date="2020" name="Cell">
        <title>Large-Scale Comparative Analyses of Tick Genomes Elucidate Their Genetic Diversity and Vector Capacities.</title>
        <authorList>
            <consortium name="Tick Genome and Microbiome Consortium (TIGMIC)"/>
            <person name="Jia N."/>
            <person name="Wang J."/>
            <person name="Shi W."/>
            <person name="Du L."/>
            <person name="Sun Y."/>
            <person name="Zhan W."/>
            <person name="Jiang J.F."/>
            <person name="Wang Q."/>
            <person name="Zhang B."/>
            <person name="Ji P."/>
            <person name="Bell-Sakyi L."/>
            <person name="Cui X.M."/>
            <person name="Yuan T.T."/>
            <person name="Jiang B.G."/>
            <person name="Yang W.F."/>
            <person name="Lam T.T."/>
            <person name="Chang Q.C."/>
            <person name="Ding S.J."/>
            <person name="Wang X.J."/>
            <person name="Zhu J.G."/>
            <person name="Ruan X.D."/>
            <person name="Zhao L."/>
            <person name="Wei J.T."/>
            <person name="Ye R.Z."/>
            <person name="Que T.C."/>
            <person name="Du C.H."/>
            <person name="Zhou Y.H."/>
            <person name="Cheng J.X."/>
            <person name="Dai P.F."/>
            <person name="Guo W.B."/>
            <person name="Han X.H."/>
            <person name="Huang E.J."/>
            <person name="Li L.F."/>
            <person name="Wei W."/>
            <person name="Gao Y.C."/>
            <person name="Liu J.Z."/>
            <person name="Shao H.Z."/>
            <person name="Wang X."/>
            <person name="Wang C.C."/>
            <person name="Yang T.C."/>
            <person name="Huo Q.B."/>
            <person name="Li W."/>
            <person name="Chen H.Y."/>
            <person name="Chen S.E."/>
            <person name="Zhou L.G."/>
            <person name="Ni X.B."/>
            <person name="Tian J.H."/>
            <person name="Sheng Y."/>
            <person name="Liu T."/>
            <person name="Pan Y.S."/>
            <person name="Xia L.Y."/>
            <person name="Li J."/>
            <person name="Zhao F."/>
            <person name="Cao W.C."/>
        </authorList>
    </citation>
    <scope>NUCLEOTIDE SEQUENCE [LARGE SCALE GENOMIC DNA]</scope>
    <source>
        <strain evidence="1">Iper-2018</strain>
    </source>
</reference>
<protein>
    <submittedName>
        <fullName evidence="1">Uncharacterized protein</fullName>
    </submittedName>
</protein>
<sequence>MPAYRLVPDMKAAIRPRPLDNFVQLEPRIQSQQANRQVKTVVLRLAALVAVHSSICMTADHLTPLQKDCFKDSVTAAALSMGRTKCTSLITKVLGPTFKEMILSDMKACKYSLLLDESMDVSATGSQGYHAVFAAINSGDRPKKLVGLSGTRWLSIAGIIRTVLVQWVELKTHFEFAKITERCYTANVLSDMFNDDPNLLLLKFLSPIIDEFDRMNKVFQTENPDPSKLYSDLLSFVKYLMSRVVLPNHASPGSNWEAHIMHVTACDMGGGVSRISRNVHSL</sequence>
<name>A0AC60P6N0_IXOPE</name>
<evidence type="ECO:0000313" key="2">
    <source>
        <dbReference type="Proteomes" id="UP000805193"/>
    </source>
</evidence>
<organism evidence="1 2">
    <name type="scientific">Ixodes persulcatus</name>
    <name type="common">Taiga tick</name>
    <dbReference type="NCBI Taxonomy" id="34615"/>
    <lineage>
        <taxon>Eukaryota</taxon>
        <taxon>Metazoa</taxon>
        <taxon>Ecdysozoa</taxon>
        <taxon>Arthropoda</taxon>
        <taxon>Chelicerata</taxon>
        <taxon>Arachnida</taxon>
        <taxon>Acari</taxon>
        <taxon>Parasitiformes</taxon>
        <taxon>Ixodida</taxon>
        <taxon>Ixodoidea</taxon>
        <taxon>Ixodidae</taxon>
        <taxon>Ixodinae</taxon>
        <taxon>Ixodes</taxon>
    </lineage>
</organism>